<dbReference type="EMBL" id="CAJVQC010025484">
    <property type="protein sequence ID" value="CAG8730084.1"/>
    <property type="molecule type" value="Genomic_DNA"/>
</dbReference>
<comment type="caution">
    <text evidence="1">The sequence shown here is derived from an EMBL/GenBank/DDBJ whole genome shotgun (WGS) entry which is preliminary data.</text>
</comment>
<dbReference type="Proteomes" id="UP000789920">
    <property type="component" value="Unassembled WGS sequence"/>
</dbReference>
<feature type="non-terminal residue" evidence="1">
    <location>
        <position position="1073"/>
    </location>
</feature>
<organism evidence="1 2">
    <name type="scientific">Racocetra persica</name>
    <dbReference type="NCBI Taxonomy" id="160502"/>
    <lineage>
        <taxon>Eukaryota</taxon>
        <taxon>Fungi</taxon>
        <taxon>Fungi incertae sedis</taxon>
        <taxon>Mucoromycota</taxon>
        <taxon>Glomeromycotina</taxon>
        <taxon>Glomeromycetes</taxon>
        <taxon>Diversisporales</taxon>
        <taxon>Gigasporaceae</taxon>
        <taxon>Racocetra</taxon>
    </lineage>
</organism>
<keyword evidence="2" id="KW-1185">Reference proteome</keyword>
<name>A0ACA9PZH8_9GLOM</name>
<feature type="non-terminal residue" evidence="1">
    <location>
        <position position="1"/>
    </location>
</feature>
<protein>
    <submittedName>
        <fullName evidence="1">23818_t:CDS:1</fullName>
    </submittedName>
</protein>
<sequence length="1073" mass="124057">EIIQRKALGRTAQIGFLYDAIRDTFHGTSIFRKELPPGLIKQVSPYNINLSFECEDTYREKFNKLDVEGQLRLNVLSGLLALERTGEYLSNVKDSYKIIKGTLVCKTILFMDYLELNYDTLKPCISTDPFSIQDATHVVTSIKWGANVIVSFDYKNEDKKKRSEIKVAFESNLDKISTCIGASGGSHLEKDKENSYSKNFIAELPLEIQKQTNGKGVPIEYTLYPLSKIAKSVKLDIAIDRMIMSLSEETISRVENIFDDLSESKCMLKDLYDDAQSIYGHILDEVWNKINKTMQNFNLEEAKFRNDLAKCLIEVRSGRSDISEIEILLQKFQNSVLSTNCTTKFIHQYRNISEKASLIRNLKSKNVEYIDKDSTIEKFLHYNDVYILLDPDEYIISGNSSPERIRFKDLYENSNSSLSKFLIAELKICTKIKGPDCPVVRHYVNGKLADNYYCDEINILLLGETGVGKSTFINAFANYLKFGSLDSAKCGKMEVLIPFFFTITDEKYENEETVKIESDDLNDSNERLEKGASSTLGCKCYIFHATDNRIIKLIDTPGIGDTRGVDQDAKNFENILMHISYYPYLNGICILFKPNQSRMSLILKYCLHELLSHLPKSAKDNIFFCFTHSRGSSYHPGGTLFLLRKELDIFKETSNVEITFNKETIFCFDNESFQFLAQIKRGVKFTKNDEEQFKKSWEKSVEESARLIEHIINRQPHKVKDTLSLNNSRQMVKILLNSLAEIQVRIADSINDINMEQKEIQESNKTIKELKEEIYIKKLEIEEKVLEYPRTICTGDTCTEEFQIDGKKQQIYKICCNNCHLNVKSKNLGRIILLFCSAIRFNGKCKFCQCSWKQHIHTAHITTCTPTQSINPDIEFKINEKLSDAEQKQIRIKDLQNLVDQIVKEKESIIKIQNKFAKFLIQNTMSLYNVTFIQYVDKLVEYEKKKFDDERIKAERIKVFENMKDEYSKIERVINEAAKNSNFSNDNNLKNIAELEKELYALPLYGQILKVAKLEEENNQENGFRYAEKHYELFNDNGSSKLKISHVFVKMLNKFNETQSSLVKRNKQSDKSR</sequence>
<evidence type="ECO:0000313" key="1">
    <source>
        <dbReference type="EMBL" id="CAG8730084.1"/>
    </source>
</evidence>
<evidence type="ECO:0000313" key="2">
    <source>
        <dbReference type="Proteomes" id="UP000789920"/>
    </source>
</evidence>
<proteinExistence type="predicted"/>
<accession>A0ACA9PZH8</accession>
<reference evidence="1" key="1">
    <citation type="submission" date="2021-06" db="EMBL/GenBank/DDBJ databases">
        <authorList>
            <person name="Kallberg Y."/>
            <person name="Tangrot J."/>
            <person name="Rosling A."/>
        </authorList>
    </citation>
    <scope>NUCLEOTIDE SEQUENCE</scope>
    <source>
        <strain evidence="1">MA461A</strain>
    </source>
</reference>
<gene>
    <name evidence="1" type="ORF">RPERSI_LOCUS12069</name>
</gene>